<dbReference type="InterPro" id="IPR045179">
    <property type="entry name" value="YgfZ/GcvT"/>
</dbReference>
<keyword evidence="2" id="KW-1185">Reference proteome</keyword>
<protein>
    <submittedName>
        <fullName evidence="1">tRNA-modifying protein YgfZ</fullName>
    </submittedName>
</protein>
<sequence length="160" mass="18023">MAPGHVLILSKDEIETSGDAAQWWHQEVLSGRAHLYAKTIGEYVPQMLNLQALDYISFNKGCYMGQETVARMRYLGKNKRALFVASIDQPVEFEIGQDVYVALNGNRRAQGKVINFSNYQGETAVQLVLPKDIEQQPIYINQDDDTALSLLELPYSLAEN</sequence>
<organism evidence="1 2">
    <name type="scientific">Psychrosphaera algicola</name>
    <dbReference type="NCBI Taxonomy" id="3023714"/>
    <lineage>
        <taxon>Bacteria</taxon>
        <taxon>Pseudomonadati</taxon>
        <taxon>Pseudomonadota</taxon>
        <taxon>Gammaproteobacteria</taxon>
        <taxon>Alteromonadales</taxon>
        <taxon>Pseudoalteromonadaceae</taxon>
        <taxon>Psychrosphaera</taxon>
    </lineage>
</organism>
<dbReference type="EMBL" id="JAQOMS010000002">
    <property type="protein sequence ID" value="MDC2890597.1"/>
    <property type="molecule type" value="Genomic_DNA"/>
</dbReference>
<accession>A0ABT5FHD3</accession>
<dbReference type="PANTHER" id="PTHR22602">
    <property type="entry name" value="TRANSFERASE CAF17, MITOCHONDRIAL-RELATED"/>
    <property type="match status" value="1"/>
</dbReference>
<proteinExistence type="predicted"/>
<dbReference type="SUPFAM" id="SSF103025">
    <property type="entry name" value="Folate-binding domain"/>
    <property type="match status" value="1"/>
</dbReference>
<dbReference type="RefSeq" id="WP_272181745.1">
    <property type="nucleotide sequence ID" value="NZ_JAQOMS010000002.1"/>
</dbReference>
<dbReference type="SUPFAM" id="SSF101790">
    <property type="entry name" value="Aminomethyltransferase beta-barrel domain"/>
    <property type="match status" value="1"/>
</dbReference>
<dbReference type="InterPro" id="IPR017703">
    <property type="entry name" value="YgfZ/GCV_T_CS"/>
</dbReference>
<comment type="caution">
    <text evidence="1">The sequence shown here is derived from an EMBL/GenBank/DDBJ whole genome shotgun (WGS) entry which is preliminary data.</text>
</comment>
<dbReference type="Proteomes" id="UP001528411">
    <property type="component" value="Unassembled WGS sequence"/>
</dbReference>
<evidence type="ECO:0000313" key="1">
    <source>
        <dbReference type="EMBL" id="MDC2890597.1"/>
    </source>
</evidence>
<dbReference type="NCBIfam" id="TIGR03317">
    <property type="entry name" value="ygfZ_signature"/>
    <property type="match status" value="1"/>
</dbReference>
<gene>
    <name evidence="1" type="ORF">PN838_19920</name>
</gene>
<reference evidence="1 2" key="1">
    <citation type="submission" date="2023-01" db="EMBL/GenBank/DDBJ databases">
        <title>Psychrosphaera sp. nov., isolated from marine algae.</title>
        <authorList>
            <person name="Bayburt H."/>
            <person name="Choi B.J."/>
            <person name="Kim J.M."/>
            <person name="Choi D.G."/>
            <person name="Jeon C.O."/>
        </authorList>
    </citation>
    <scope>NUCLEOTIDE SEQUENCE [LARGE SCALE GENOMIC DNA]</scope>
    <source>
        <strain evidence="1 2">G1-22</strain>
    </source>
</reference>
<dbReference type="PANTHER" id="PTHR22602:SF0">
    <property type="entry name" value="TRANSFERASE CAF17, MITOCHONDRIAL-RELATED"/>
    <property type="match status" value="1"/>
</dbReference>
<dbReference type="InterPro" id="IPR029043">
    <property type="entry name" value="GcvT/YgfZ_C"/>
</dbReference>
<name>A0ABT5FHD3_9GAMM</name>
<dbReference type="Gene3D" id="2.40.30.160">
    <property type="match status" value="1"/>
</dbReference>
<evidence type="ECO:0000313" key="2">
    <source>
        <dbReference type="Proteomes" id="UP001528411"/>
    </source>
</evidence>